<feature type="transmembrane region" description="Helical" evidence="1">
    <location>
        <begin position="80"/>
        <end position="100"/>
    </location>
</feature>
<evidence type="ECO:0000313" key="3">
    <source>
        <dbReference type="Proteomes" id="UP000602050"/>
    </source>
</evidence>
<proteinExistence type="predicted"/>
<dbReference type="RefSeq" id="WP_188391054.1">
    <property type="nucleotide sequence ID" value="NZ_BMEV01000010.1"/>
</dbReference>
<gene>
    <name evidence="2" type="ORF">GCM10010978_07670</name>
</gene>
<keyword evidence="1" id="KW-0812">Transmembrane</keyword>
<comment type="caution">
    <text evidence="2">The sequence shown here is derived from an EMBL/GenBank/DDBJ whole genome shotgun (WGS) entry which is preliminary data.</text>
</comment>
<name>A0A8J2ZQG5_9BACI</name>
<protein>
    <submittedName>
        <fullName evidence="2">Membrane protein</fullName>
    </submittedName>
</protein>
<dbReference type="EMBL" id="BMEV01000010">
    <property type="protein sequence ID" value="GGH71573.1"/>
    <property type="molecule type" value="Genomic_DNA"/>
</dbReference>
<feature type="transmembrane region" description="Helical" evidence="1">
    <location>
        <begin position="126"/>
        <end position="145"/>
    </location>
</feature>
<sequence>MKPLIFIHTISAILFIGNIMTAAFWKMKAEFTKDETHVHRTVKNIMLADYIFTIPSTIGLLGSGFLLAFQSNYSLQEINWLTVSIGLFILTGVIWLSLLLPLQRKMMKYSGTPFNDKKYWKISRTWDVIGTISVLLPVNILYLMIAKPF</sequence>
<reference evidence="2" key="1">
    <citation type="journal article" date="2014" name="Int. J. Syst. Evol. Microbiol.">
        <title>Complete genome sequence of Corynebacterium casei LMG S-19264T (=DSM 44701T), isolated from a smear-ripened cheese.</title>
        <authorList>
            <consortium name="US DOE Joint Genome Institute (JGI-PGF)"/>
            <person name="Walter F."/>
            <person name="Albersmeier A."/>
            <person name="Kalinowski J."/>
            <person name="Ruckert C."/>
        </authorList>
    </citation>
    <scope>NUCLEOTIDE SEQUENCE</scope>
    <source>
        <strain evidence="2">CGMCC 1.12360</strain>
    </source>
</reference>
<reference evidence="2" key="2">
    <citation type="submission" date="2020-09" db="EMBL/GenBank/DDBJ databases">
        <authorList>
            <person name="Sun Q."/>
            <person name="Zhou Y."/>
        </authorList>
    </citation>
    <scope>NUCLEOTIDE SEQUENCE</scope>
    <source>
        <strain evidence="2">CGMCC 1.12360</strain>
    </source>
</reference>
<keyword evidence="3" id="KW-1185">Reference proteome</keyword>
<feature type="transmembrane region" description="Helical" evidence="1">
    <location>
        <begin position="6"/>
        <end position="25"/>
    </location>
</feature>
<feature type="transmembrane region" description="Helical" evidence="1">
    <location>
        <begin position="46"/>
        <end position="68"/>
    </location>
</feature>
<evidence type="ECO:0000313" key="2">
    <source>
        <dbReference type="EMBL" id="GGH71573.1"/>
    </source>
</evidence>
<dbReference type="Pfam" id="PF10027">
    <property type="entry name" value="DUF2269"/>
    <property type="match status" value="1"/>
</dbReference>
<dbReference type="Proteomes" id="UP000602050">
    <property type="component" value="Unassembled WGS sequence"/>
</dbReference>
<keyword evidence="1" id="KW-1133">Transmembrane helix</keyword>
<accession>A0A8J2ZQG5</accession>
<evidence type="ECO:0000256" key="1">
    <source>
        <dbReference type="SAM" id="Phobius"/>
    </source>
</evidence>
<dbReference type="AlphaFoldDB" id="A0A8J2ZQG5"/>
<organism evidence="2 3">
    <name type="scientific">Compostibacillus humi</name>
    <dbReference type="NCBI Taxonomy" id="1245525"/>
    <lineage>
        <taxon>Bacteria</taxon>
        <taxon>Bacillati</taxon>
        <taxon>Bacillota</taxon>
        <taxon>Bacilli</taxon>
        <taxon>Bacillales</taxon>
        <taxon>Bacillaceae</taxon>
        <taxon>Compostibacillus</taxon>
    </lineage>
</organism>
<dbReference type="InterPro" id="IPR018729">
    <property type="entry name" value="DUF2269_transmembrane"/>
</dbReference>
<keyword evidence="1" id="KW-0472">Membrane</keyword>